<sequence>MQGHQMSRKIPVNGLSSLSVVHAAAIKAGICRLDIPETASTRLGQLFSSDCRPALRKKMAVQVGEAKDKGHTGPSCYMYYYPRSPTNTWLCV</sequence>
<proteinExistence type="predicted"/>
<name>A0A484G7L9_COLOR</name>
<reference evidence="2" key="2">
    <citation type="journal article" date="2019" name="Mol. Plant Microbe Interact.">
        <title>Genome sequence resources for four phytopathogenic fungi from the Colletotrichum orbiculare species complex.</title>
        <authorList>
            <person name="Gan P."/>
            <person name="Tsushima A."/>
            <person name="Narusaka M."/>
            <person name="Narusaka Y."/>
            <person name="Takano Y."/>
            <person name="Kubo Y."/>
            <person name="Shirasu K."/>
        </authorList>
    </citation>
    <scope>GENOME REANNOTATION</scope>
    <source>
        <strain evidence="2">104-T / ATCC 96160 / CBS 514.97 / LARS 414 / MAFF 240422</strain>
    </source>
</reference>
<comment type="caution">
    <text evidence="1">The sequence shown here is derived from an EMBL/GenBank/DDBJ whole genome shotgun (WGS) entry which is preliminary data.</text>
</comment>
<protein>
    <submittedName>
        <fullName evidence="1">Uncharacterized protein</fullName>
    </submittedName>
</protein>
<reference evidence="2" key="1">
    <citation type="journal article" date="2013" name="New Phytol.">
        <title>Comparative genomic and transcriptomic analyses reveal the hemibiotrophic stage shift of Colletotrichum fungi.</title>
        <authorList>
            <person name="Gan P."/>
            <person name="Ikeda K."/>
            <person name="Irieda H."/>
            <person name="Narusaka M."/>
            <person name="O'Connell R.J."/>
            <person name="Narusaka Y."/>
            <person name="Takano Y."/>
            <person name="Kubo Y."/>
            <person name="Shirasu K."/>
        </authorList>
    </citation>
    <scope>NUCLEOTIDE SEQUENCE [LARGE SCALE GENOMIC DNA]</scope>
    <source>
        <strain evidence="2">104-T / ATCC 96160 / CBS 514.97 / LARS 414 / MAFF 240422</strain>
    </source>
</reference>
<dbReference type="EMBL" id="AMCV02000001">
    <property type="protein sequence ID" value="TDZ26716.1"/>
    <property type="molecule type" value="Genomic_DNA"/>
</dbReference>
<evidence type="ECO:0000313" key="1">
    <source>
        <dbReference type="EMBL" id="TDZ26716.1"/>
    </source>
</evidence>
<gene>
    <name evidence="1" type="ORF">Cob_v000327</name>
</gene>
<dbReference type="AlphaFoldDB" id="A0A484G7L9"/>
<keyword evidence="2" id="KW-1185">Reference proteome</keyword>
<evidence type="ECO:0000313" key="2">
    <source>
        <dbReference type="Proteomes" id="UP000014480"/>
    </source>
</evidence>
<organism evidence="1 2">
    <name type="scientific">Colletotrichum orbiculare (strain 104-T / ATCC 96160 / CBS 514.97 / LARS 414 / MAFF 240422)</name>
    <name type="common">Cucumber anthracnose fungus</name>
    <name type="synonym">Colletotrichum lagenarium</name>
    <dbReference type="NCBI Taxonomy" id="1213857"/>
    <lineage>
        <taxon>Eukaryota</taxon>
        <taxon>Fungi</taxon>
        <taxon>Dikarya</taxon>
        <taxon>Ascomycota</taxon>
        <taxon>Pezizomycotina</taxon>
        <taxon>Sordariomycetes</taxon>
        <taxon>Hypocreomycetidae</taxon>
        <taxon>Glomerellales</taxon>
        <taxon>Glomerellaceae</taxon>
        <taxon>Colletotrichum</taxon>
        <taxon>Colletotrichum orbiculare species complex</taxon>
    </lineage>
</organism>
<accession>A0A484G7L9</accession>
<dbReference type="Proteomes" id="UP000014480">
    <property type="component" value="Unassembled WGS sequence"/>
</dbReference>